<evidence type="ECO:0000256" key="1">
    <source>
        <dbReference type="SAM" id="MobiDB-lite"/>
    </source>
</evidence>
<dbReference type="RefSeq" id="WP_184529128.1">
    <property type="nucleotide sequence ID" value="NZ_JACHGK010000019.1"/>
</dbReference>
<comment type="caution">
    <text evidence="2">The sequence shown here is derived from an EMBL/GenBank/DDBJ whole genome shotgun (WGS) entry which is preliminary data.</text>
</comment>
<accession>A0A7X0HUV3</accession>
<evidence type="ECO:0000313" key="3">
    <source>
        <dbReference type="Proteomes" id="UP000531594"/>
    </source>
</evidence>
<protein>
    <submittedName>
        <fullName evidence="2">Uncharacterized protein</fullName>
    </submittedName>
</protein>
<proteinExistence type="predicted"/>
<dbReference type="Proteomes" id="UP000531594">
    <property type="component" value="Unassembled WGS sequence"/>
</dbReference>
<reference evidence="2 3" key="1">
    <citation type="submission" date="2020-08" db="EMBL/GenBank/DDBJ databases">
        <title>Genomic Encyclopedia of Type Strains, Phase IV (KMG-IV): sequencing the most valuable type-strain genomes for metagenomic binning, comparative biology and taxonomic classification.</title>
        <authorList>
            <person name="Goeker M."/>
        </authorList>
    </citation>
    <scope>NUCLEOTIDE SEQUENCE [LARGE SCALE GENOMIC DNA]</scope>
    <source>
        <strain evidence="2 3">DSM 5391</strain>
    </source>
</reference>
<name>A0A7X0HUV3_9BACI</name>
<gene>
    <name evidence="2" type="ORF">HNR53_003987</name>
</gene>
<dbReference type="EMBL" id="JACHGK010000019">
    <property type="protein sequence ID" value="MBB6447307.1"/>
    <property type="molecule type" value="Genomic_DNA"/>
</dbReference>
<keyword evidence="3" id="KW-1185">Reference proteome</keyword>
<dbReference type="AlphaFoldDB" id="A0A7X0HUV3"/>
<sequence length="50" mass="5455">MEKQQELREKGARKDGPAEGAGKEKKAAAKRMLLDGLAVELIAKFTDLDV</sequence>
<feature type="region of interest" description="Disordered" evidence="1">
    <location>
        <begin position="1"/>
        <end position="27"/>
    </location>
</feature>
<evidence type="ECO:0000313" key="2">
    <source>
        <dbReference type="EMBL" id="MBB6447307.1"/>
    </source>
</evidence>
<organism evidence="2 3">
    <name type="scientific">Bacillus benzoevorans</name>
    <dbReference type="NCBI Taxonomy" id="1456"/>
    <lineage>
        <taxon>Bacteria</taxon>
        <taxon>Bacillati</taxon>
        <taxon>Bacillota</taxon>
        <taxon>Bacilli</taxon>
        <taxon>Bacillales</taxon>
        <taxon>Bacillaceae</taxon>
        <taxon>Bacillus</taxon>
    </lineage>
</organism>